<feature type="transmembrane region" description="Helical" evidence="15">
    <location>
        <begin position="248"/>
        <end position="266"/>
    </location>
</feature>
<evidence type="ECO:0000256" key="6">
    <source>
        <dbReference type="ARBA" id="ARBA00022723"/>
    </source>
</evidence>
<dbReference type="AlphaFoldDB" id="A0A8A7K8Q9"/>
<dbReference type="InterPro" id="IPR018303">
    <property type="entry name" value="ATPase_P-typ_P_site"/>
</dbReference>
<keyword evidence="4" id="KW-0406">Ion transport</keyword>
<evidence type="ECO:0000256" key="9">
    <source>
        <dbReference type="ARBA" id="ARBA00022840"/>
    </source>
</evidence>
<dbReference type="Gene3D" id="2.70.150.10">
    <property type="entry name" value="Calcium-transporting ATPase, cytoplasmic transduction domain A"/>
    <property type="match status" value="1"/>
</dbReference>
<dbReference type="SFLD" id="SFLDG00002">
    <property type="entry name" value="C1.7:_P-type_atpase_like"/>
    <property type="match status" value="1"/>
</dbReference>
<keyword evidence="7" id="KW-0547">Nucleotide-binding</keyword>
<dbReference type="InterPro" id="IPR059000">
    <property type="entry name" value="ATPase_P-type_domA"/>
</dbReference>
<feature type="transmembrane region" description="Helical" evidence="15">
    <location>
        <begin position="871"/>
        <end position="892"/>
    </location>
</feature>
<dbReference type="GO" id="GO:0005388">
    <property type="term" value="F:P-type calcium transporter activity"/>
    <property type="evidence" value="ECO:0007669"/>
    <property type="project" value="UniProtKB-EC"/>
</dbReference>
<keyword evidence="4" id="KW-0109">Calcium transport</keyword>
<sequence length="896" mass="99253">MLAEKEYYLLNQEELIDYFGFSLTDGLSTREIRKRQLQYGRNRLITSNSKGIVSIFIDQFRDFMIIVLMAATCLSFLMGEISDGITIFAIIIINGIMGFIQEYRAERSLAALSKLAAPEARVIRDGRLEEVAAEELVPGDLIALETGNRVPADCRLLEAAALQVDESLLTGESITVAKSTGKLYAAGLNITEQTNILFMGTTVTRGRAKAVVVNTGMDTEMGKIADLLNNENDNMTPLQKRLKHLGKWLVIMSLLLTFLIVIVGILKGQSIYQMFLAGVSLAVAAIPEGLPAIVTLVLALGVQKMINNNAIVRKLQSVETLGCATVICSDKTGTLTKNQMTLKKIYLNHRINNFNPDSELKGLENVLKIGGVCNTVQLKEAENNSKLNRVKEFFIGSKIPEFLGDPTEIALVRAVYDYGYSFTSLKKDYQIKTEEGFDSRRKRMSVIVQMPKGDTELWIKGAPELILQRCTYLEVNGKKEKMTEQLKREVQRANDSMARDALRVLAIGYRKVNNRVAKNRAANYEKDLTLLGLVGLIDPPREEAYQAVLSCHKAGIKPVMITGDHKITARVIAEDLGIIPGRGRVITGEEIKGMDDKTLNNITRDVMVFARISPEDKLRIVRSYKENGEIVAMTGDGVNDAPAVKEADIGIAMGEQGTDVTKEVSSLILGDDNFATIVKAIAEGRKIYNNIRKFIRYLLACNTGELLAVFLGILMGLPIPLLPIQILWVNLVTDGLPALALGMDNDSDDVMEKPPRDPEESILAGGMVAHLISQGSLIGISTMTAFLIAIYHLEVDLNTARTMAFSTLVFSQLCFVFSCRSEDYAFWQLSPFSNIYLLGAVLLSSIMQLGVIYSPFLSRFFKTSILNIEQWIIVLILSSWSTIVIDLIRGIFRKKR</sequence>
<evidence type="ECO:0000256" key="15">
    <source>
        <dbReference type="SAM" id="Phobius"/>
    </source>
</evidence>
<keyword evidence="8" id="KW-0106">Calcium</keyword>
<dbReference type="SUPFAM" id="SSF81665">
    <property type="entry name" value="Calcium ATPase, transmembrane domain M"/>
    <property type="match status" value="1"/>
</dbReference>
<dbReference type="InterPro" id="IPR023214">
    <property type="entry name" value="HAD_sf"/>
</dbReference>
<dbReference type="NCBIfam" id="TIGR01494">
    <property type="entry name" value="ATPase_P-type"/>
    <property type="match status" value="2"/>
</dbReference>
<dbReference type="InterPro" id="IPR004014">
    <property type="entry name" value="ATPase_P-typ_cation-transptr_N"/>
</dbReference>
<dbReference type="PANTHER" id="PTHR42861">
    <property type="entry name" value="CALCIUM-TRANSPORTING ATPASE"/>
    <property type="match status" value="1"/>
</dbReference>
<dbReference type="SUPFAM" id="SSF56784">
    <property type="entry name" value="HAD-like"/>
    <property type="match status" value="1"/>
</dbReference>
<dbReference type="GO" id="GO:0016887">
    <property type="term" value="F:ATP hydrolysis activity"/>
    <property type="evidence" value="ECO:0007669"/>
    <property type="project" value="InterPro"/>
</dbReference>
<dbReference type="InterPro" id="IPR023298">
    <property type="entry name" value="ATPase_P-typ_TM_dom_sf"/>
</dbReference>
<keyword evidence="12 15" id="KW-1133">Transmembrane helix</keyword>
<feature type="transmembrane region" description="Helical" evidence="15">
    <location>
        <begin position="762"/>
        <end position="791"/>
    </location>
</feature>
<evidence type="ECO:0000256" key="7">
    <source>
        <dbReference type="ARBA" id="ARBA00022741"/>
    </source>
</evidence>
<feature type="transmembrane region" description="Helical" evidence="15">
    <location>
        <begin position="60"/>
        <end position="78"/>
    </location>
</feature>
<dbReference type="KEGG" id="ifn:GM661_09170"/>
<gene>
    <name evidence="17" type="ORF">GM661_09170</name>
</gene>
<dbReference type="InterPro" id="IPR023299">
    <property type="entry name" value="ATPase_P-typ_cyto_dom_N"/>
</dbReference>
<keyword evidence="10" id="KW-0460">Magnesium</keyword>
<evidence type="ECO:0000256" key="10">
    <source>
        <dbReference type="ARBA" id="ARBA00022842"/>
    </source>
</evidence>
<evidence type="ECO:0000256" key="4">
    <source>
        <dbReference type="ARBA" id="ARBA00022568"/>
    </source>
</evidence>
<dbReference type="RefSeq" id="WP_230869715.1">
    <property type="nucleotide sequence ID" value="NZ_CP046640.1"/>
</dbReference>
<evidence type="ECO:0000256" key="5">
    <source>
        <dbReference type="ARBA" id="ARBA00022692"/>
    </source>
</evidence>
<keyword evidence="5 15" id="KW-0812">Transmembrane</keyword>
<proteinExistence type="predicted"/>
<dbReference type="PROSITE" id="PS00154">
    <property type="entry name" value="ATPASE_E1_E2"/>
    <property type="match status" value="1"/>
</dbReference>
<dbReference type="Gene3D" id="1.20.1110.10">
    <property type="entry name" value="Calcium-transporting ATPase, transmembrane domain"/>
    <property type="match status" value="1"/>
</dbReference>
<keyword evidence="3" id="KW-1003">Cell membrane</keyword>
<dbReference type="InterPro" id="IPR006068">
    <property type="entry name" value="ATPase_P-typ_cation-transptr_C"/>
</dbReference>
<dbReference type="Proteomes" id="UP000665020">
    <property type="component" value="Chromosome"/>
</dbReference>
<keyword evidence="6" id="KW-0479">Metal-binding</keyword>
<dbReference type="EC" id="7.2.2.10" evidence="2"/>
<evidence type="ECO:0000256" key="12">
    <source>
        <dbReference type="ARBA" id="ARBA00022989"/>
    </source>
</evidence>
<evidence type="ECO:0000256" key="13">
    <source>
        <dbReference type="ARBA" id="ARBA00023136"/>
    </source>
</evidence>
<evidence type="ECO:0000256" key="8">
    <source>
        <dbReference type="ARBA" id="ARBA00022837"/>
    </source>
</evidence>
<dbReference type="Gene3D" id="3.40.50.1000">
    <property type="entry name" value="HAD superfamily/HAD-like"/>
    <property type="match status" value="1"/>
</dbReference>
<keyword evidence="11" id="KW-1278">Translocase</keyword>
<dbReference type="Pfam" id="PF00689">
    <property type="entry name" value="Cation_ATPase_C"/>
    <property type="match status" value="1"/>
</dbReference>
<dbReference type="InterPro" id="IPR006408">
    <property type="entry name" value="P-type_ATPase_IIB"/>
</dbReference>
<dbReference type="Pfam" id="PF00690">
    <property type="entry name" value="Cation_ATPase_N"/>
    <property type="match status" value="1"/>
</dbReference>
<dbReference type="SUPFAM" id="SSF81660">
    <property type="entry name" value="Metal cation-transporting ATPase, ATP-binding domain N"/>
    <property type="match status" value="1"/>
</dbReference>
<evidence type="ECO:0000313" key="18">
    <source>
        <dbReference type="Proteomes" id="UP000665020"/>
    </source>
</evidence>
<dbReference type="InterPro" id="IPR044492">
    <property type="entry name" value="P_typ_ATPase_HD_dom"/>
</dbReference>
<dbReference type="InterPro" id="IPR036412">
    <property type="entry name" value="HAD-like_sf"/>
</dbReference>
<dbReference type="FunFam" id="1.20.1110.10:FF:000065">
    <property type="entry name" value="Sarcoplasmic/endoplasmic reticulum calcium ATPase 1"/>
    <property type="match status" value="1"/>
</dbReference>
<evidence type="ECO:0000256" key="2">
    <source>
        <dbReference type="ARBA" id="ARBA00012790"/>
    </source>
</evidence>
<dbReference type="Pfam" id="PF13246">
    <property type="entry name" value="Cation_ATPase"/>
    <property type="match status" value="1"/>
</dbReference>
<comment type="subcellular location">
    <subcellularLocation>
        <location evidence="1">Cell membrane</location>
        <topology evidence="1">Multi-pass membrane protein</topology>
    </subcellularLocation>
</comment>
<dbReference type="SMART" id="SM00831">
    <property type="entry name" value="Cation_ATPase_N"/>
    <property type="match status" value="1"/>
</dbReference>
<feature type="transmembrane region" description="Helical" evidence="15">
    <location>
        <begin position="832"/>
        <end position="851"/>
    </location>
</feature>
<evidence type="ECO:0000259" key="16">
    <source>
        <dbReference type="SMART" id="SM00831"/>
    </source>
</evidence>
<dbReference type="EMBL" id="CP046640">
    <property type="protein sequence ID" value="QTL98136.1"/>
    <property type="molecule type" value="Genomic_DNA"/>
</dbReference>
<dbReference type="Gene3D" id="3.40.1110.10">
    <property type="entry name" value="Calcium-transporting ATPase, cytoplasmic domain N"/>
    <property type="match status" value="1"/>
</dbReference>
<dbReference type="PRINTS" id="PR00121">
    <property type="entry name" value="NAKATPASE"/>
</dbReference>
<evidence type="ECO:0000256" key="3">
    <source>
        <dbReference type="ARBA" id="ARBA00022475"/>
    </source>
</evidence>
<dbReference type="GO" id="GO:0005886">
    <property type="term" value="C:plasma membrane"/>
    <property type="evidence" value="ECO:0007669"/>
    <property type="project" value="UniProtKB-SubCell"/>
</dbReference>
<dbReference type="SUPFAM" id="SSF81653">
    <property type="entry name" value="Calcium ATPase, transduction domain A"/>
    <property type="match status" value="1"/>
</dbReference>
<dbReference type="Pfam" id="PF00122">
    <property type="entry name" value="E1-E2_ATPase"/>
    <property type="match status" value="1"/>
</dbReference>
<reference evidence="17" key="1">
    <citation type="submission" date="2019-12" db="EMBL/GenBank/DDBJ databases">
        <authorList>
            <person name="zhang j."/>
            <person name="sun C.M."/>
        </authorList>
    </citation>
    <scope>NUCLEOTIDE SEQUENCE</scope>
    <source>
        <strain evidence="17">NS-1</strain>
    </source>
</reference>
<dbReference type="SFLD" id="SFLDF00027">
    <property type="entry name" value="p-type_atpase"/>
    <property type="match status" value="1"/>
</dbReference>
<dbReference type="GO" id="GO:0046872">
    <property type="term" value="F:metal ion binding"/>
    <property type="evidence" value="ECO:0007669"/>
    <property type="project" value="UniProtKB-KW"/>
</dbReference>
<feature type="transmembrane region" description="Helical" evidence="15">
    <location>
        <begin position="272"/>
        <end position="300"/>
    </location>
</feature>
<keyword evidence="9" id="KW-0067">ATP-binding</keyword>
<dbReference type="FunFam" id="3.40.50.1000:FF:000083">
    <property type="entry name" value="Sodium/potassium-transporting ATPase subunit alpha"/>
    <property type="match status" value="1"/>
</dbReference>
<name>A0A8A7K8Q9_9FIRM</name>
<keyword evidence="4" id="KW-0813">Transport</keyword>
<comment type="catalytic activity">
    <reaction evidence="14">
        <text>Ca(2+)(in) + ATP + H2O = Ca(2+)(out) + ADP + phosphate + H(+)</text>
        <dbReference type="Rhea" id="RHEA:18105"/>
        <dbReference type="ChEBI" id="CHEBI:15377"/>
        <dbReference type="ChEBI" id="CHEBI:15378"/>
        <dbReference type="ChEBI" id="CHEBI:29108"/>
        <dbReference type="ChEBI" id="CHEBI:30616"/>
        <dbReference type="ChEBI" id="CHEBI:43474"/>
        <dbReference type="ChEBI" id="CHEBI:456216"/>
        <dbReference type="EC" id="7.2.2.10"/>
    </reaction>
</comment>
<evidence type="ECO:0000256" key="14">
    <source>
        <dbReference type="ARBA" id="ARBA00048694"/>
    </source>
</evidence>
<evidence type="ECO:0000256" key="1">
    <source>
        <dbReference type="ARBA" id="ARBA00004651"/>
    </source>
</evidence>
<dbReference type="NCBIfam" id="TIGR01517">
    <property type="entry name" value="ATPase-IIB_Ca"/>
    <property type="match status" value="1"/>
</dbReference>
<evidence type="ECO:0000256" key="11">
    <source>
        <dbReference type="ARBA" id="ARBA00022967"/>
    </source>
</evidence>
<organism evidence="17 18">
    <name type="scientific">Iocasia fonsfrigidae</name>
    <dbReference type="NCBI Taxonomy" id="2682810"/>
    <lineage>
        <taxon>Bacteria</taxon>
        <taxon>Bacillati</taxon>
        <taxon>Bacillota</taxon>
        <taxon>Clostridia</taxon>
        <taxon>Halanaerobiales</taxon>
        <taxon>Halanaerobiaceae</taxon>
        <taxon>Iocasia</taxon>
    </lineage>
</organism>
<keyword evidence="13 15" id="KW-0472">Membrane</keyword>
<accession>A0A8A7K8Q9</accession>
<dbReference type="InterPro" id="IPR001757">
    <property type="entry name" value="P_typ_ATPase"/>
</dbReference>
<feature type="domain" description="Cation-transporting P-type ATPase N-terminal" evidence="16">
    <location>
        <begin position="6"/>
        <end position="80"/>
    </location>
</feature>
<dbReference type="SFLD" id="SFLDS00003">
    <property type="entry name" value="Haloacid_Dehalogenase"/>
    <property type="match status" value="1"/>
</dbReference>
<dbReference type="FunFam" id="2.70.150.10:FF:000016">
    <property type="entry name" value="Calcium-transporting P-type ATPase putative"/>
    <property type="match status" value="1"/>
</dbReference>
<evidence type="ECO:0000313" key="17">
    <source>
        <dbReference type="EMBL" id="QTL98136.1"/>
    </source>
</evidence>
<dbReference type="GO" id="GO:0005524">
    <property type="term" value="F:ATP binding"/>
    <property type="evidence" value="ECO:0007669"/>
    <property type="project" value="UniProtKB-KW"/>
</dbReference>
<protein>
    <recommendedName>
        <fullName evidence="2">P-type Ca(2+) transporter</fullName>
        <ecNumber evidence="2">7.2.2.10</ecNumber>
    </recommendedName>
</protein>
<dbReference type="InterPro" id="IPR008250">
    <property type="entry name" value="ATPase_P-typ_transduc_dom_A_sf"/>
</dbReference>
<keyword evidence="18" id="KW-1185">Reference proteome</keyword>
<dbReference type="PRINTS" id="PR00119">
    <property type="entry name" value="CATATPASE"/>
</dbReference>